<keyword evidence="1" id="KW-0863">Zinc-finger</keyword>
<dbReference type="OrthoDB" id="6270329at2759"/>
<dbReference type="SUPFAM" id="SSF57845">
    <property type="entry name" value="B-box zinc-binding domain"/>
    <property type="match status" value="1"/>
</dbReference>
<organism evidence="4 5">
    <name type="scientific">Mytilus galloprovincialis</name>
    <name type="common">Mediterranean mussel</name>
    <dbReference type="NCBI Taxonomy" id="29158"/>
    <lineage>
        <taxon>Eukaryota</taxon>
        <taxon>Metazoa</taxon>
        <taxon>Spiralia</taxon>
        <taxon>Lophotrochozoa</taxon>
        <taxon>Mollusca</taxon>
        <taxon>Bivalvia</taxon>
        <taxon>Autobranchia</taxon>
        <taxon>Pteriomorphia</taxon>
        <taxon>Mytilida</taxon>
        <taxon>Mytiloidea</taxon>
        <taxon>Mytilidae</taxon>
        <taxon>Mytilinae</taxon>
        <taxon>Mytilus</taxon>
    </lineage>
</organism>
<dbReference type="InterPro" id="IPR011042">
    <property type="entry name" value="6-blade_b-propeller_TolB-like"/>
</dbReference>
<dbReference type="GO" id="GO:0061630">
    <property type="term" value="F:ubiquitin protein ligase activity"/>
    <property type="evidence" value="ECO:0007669"/>
    <property type="project" value="TreeGrafter"/>
</dbReference>
<feature type="domain" description="B box-type" evidence="3">
    <location>
        <begin position="2"/>
        <end position="50"/>
    </location>
</feature>
<comment type="caution">
    <text evidence="4">The sequence shown here is derived from an EMBL/GenBank/DDBJ whole genome shotgun (WGS) entry which is preliminary data.</text>
</comment>
<dbReference type="EMBL" id="UYJE01007418">
    <property type="protein sequence ID" value="VDI54559.1"/>
    <property type="molecule type" value="Genomic_DNA"/>
</dbReference>
<dbReference type="AlphaFoldDB" id="A0A8B6FUK6"/>
<keyword evidence="2" id="KW-0175">Coiled coil</keyword>
<gene>
    <name evidence="4" type="ORF">MGAL_10B032552</name>
</gene>
<dbReference type="InterPro" id="IPR047153">
    <property type="entry name" value="TRIM45/56/19-like"/>
</dbReference>
<dbReference type="SUPFAM" id="SSF101898">
    <property type="entry name" value="NHL repeat"/>
    <property type="match status" value="1"/>
</dbReference>
<evidence type="ECO:0000256" key="1">
    <source>
        <dbReference type="PROSITE-ProRule" id="PRU00024"/>
    </source>
</evidence>
<dbReference type="Proteomes" id="UP000596742">
    <property type="component" value="Unassembled WGS sequence"/>
</dbReference>
<keyword evidence="5" id="KW-1185">Reference proteome</keyword>
<keyword evidence="1" id="KW-0479">Metal-binding</keyword>
<dbReference type="PANTHER" id="PTHR25462">
    <property type="entry name" value="BONUS, ISOFORM C-RELATED"/>
    <property type="match status" value="1"/>
</dbReference>
<dbReference type="InterPro" id="IPR000315">
    <property type="entry name" value="Znf_B-box"/>
</dbReference>
<dbReference type="GO" id="GO:0008270">
    <property type="term" value="F:zinc ion binding"/>
    <property type="evidence" value="ECO:0007669"/>
    <property type="project" value="UniProtKB-KW"/>
</dbReference>
<protein>
    <recommendedName>
        <fullName evidence="3">B box-type domain-containing protein</fullName>
    </recommendedName>
</protein>
<evidence type="ECO:0000313" key="4">
    <source>
        <dbReference type="EMBL" id="VDI54559.1"/>
    </source>
</evidence>
<keyword evidence="1" id="KW-0862">Zinc</keyword>
<proteinExistence type="predicted"/>
<evidence type="ECO:0000259" key="3">
    <source>
        <dbReference type="PROSITE" id="PS50119"/>
    </source>
</evidence>
<feature type="coiled-coil region" evidence="2">
    <location>
        <begin position="153"/>
        <end position="195"/>
    </location>
</feature>
<dbReference type="GO" id="GO:0005654">
    <property type="term" value="C:nucleoplasm"/>
    <property type="evidence" value="ECO:0007669"/>
    <property type="project" value="TreeGrafter"/>
</dbReference>
<dbReference type="Gene3D" id="3.30.160.60">
    <property type="entry name" value="Classic Zinc Finger"/>
    <property type="match status" value="1"/>
</dbReference>
<dbReference type="PROSITE" id="PS50119">
    <property type="entry name" value="ZF_BBOX"/>
    <property type="match status" value="1"/>
</dbReference>
<evidence type="ECO:0000256" key="2">
    <source>
        <dbReference type="SAM" id="Coils"/>
    </source>
</evidence>
<sequence>MTDKKLCSGCLRDDEKIKAEAWCNDCLEEVCKTCAKVHRKFNPPHKVIPLHQVSNLSSSILKISKDCDVHTDQRTVLFCTQHDKVICDLCLSDNHKNCDSIISIDRAAKGVKSGTALADLKSRINHLNEMFPALLKCQTKDEKEFDRQRNKFLQQISTTRQQINNHLDQIEKETVEELNKQFKKIKHKMDEAKHKTQKGLAAVATWIDELSSIETIRNEVLLFQTIKFMNNKTHIEETNINELNKQHKIEFDPFDTNDLRVVLTSMGKISLTENQMHIPALQHNSQQIQEPVKSMEGEIQRTNSFLTSVLGSDVRIIMGCFVSGKRLLLPHYLSPHISVCGYDGNDVNRIKLEHNPKDVAMIDDNQAIVTLYYKGFQILDLTTLTLGRCIKPGGQGCYAVTCSNDQIWTSDDGFNTISQIDTSGNILRSITANNMIEDFCIDNNDNIYYTPVSNSDNNVNRIIHDGQESIYFSHSDLIRPNSIDVDGKGNVYVGGLMSDNIHRISSDGKDHQIILTKNDGIHGPWGLCYNRGKKQLLVVNDNKKSVAMYNLP</sequence>
<reference evidence="4" key="1">
    <citation type="submission" date="2018-11" db="EMBL/GenBank/DDBJ databases">
        <authorList>
            <person name="Alioto T."/>
            <person name="Alioto T."/>
        </authorList>
    </citation>
    <scope>NUCLEOTIDE SEQUENCE</scope>
</reference>
<evidence type="ECO:0000313" key="5">
    <source>
        <dbReference type="Proteomes" id="UP000596742"/>
    </source>
</evidence>
<dbReference type="Gene3D" id="2.120.10.30">
    <property type="entry name" value="TolB, C-terminal domain"/>
    <property type="match status" value="1"/>
</dbReference>
<accession>A0A8B6FUK6</accession>
<name>A0A8B6FUK6_MYTGA</name>
<dbReference type="PANTHER" id="PTHR25462:SF296">
    <property type="entry name" value="MEIOTIC P26, ISOFORM F"/>
    <property type="match status" value="1"/>
</dbReference>
<dbReference type="CDD" id="cd19756">
    <property type="entry name" value="Bbox2"/>
    <property type="match status" value="1"/>
</dbReference>